<dbReference type="GO" id="GO:0004769">
    <property type="term" value="F:steroid Delta-isomerase activity"/>
    <property type="evidence" value="ECO:0007669"/>
    <property type="project" value="TreeGrafter"/>
</dbReference>
<keyword evidence="8" id="KW-0443">Lipid metabolism</keyword>
<dbReference type="AlphaFoldDB" id="A0A9P6M697"/>
<evidence type="ECO:0000256" key="6">
    <source>
        <dbReference type="ARBA" id="ARBA00022989"/>
    </source>
</evidence>
<keyword evidence="17" id="KW-1185">Reference proteome</keyword>
<evidence type="ECO:0000256" key="10">
    <source>
        <dbReference type="ARBA" id="ARBA00023166"/>
    </source>
</evidence>
<gene>
    <name evidence="16" type="ORF">BGZ70_009781</name>
</gene>
<feature type="transmembrane region" description="Helical" evidence="14">
    <location>
        <begin position="158"/>
        <end position="179"/>
    </location>
</feature>
<evidence type="ECO:0000256" key="5">
    <source>
        <dbReference type="ARBA" id="ARBA00022955"/>
    </source>
</evidence>
<protein>
    <recommendedName>
        <fullName evidence="15">EXPERA domain-containing protein</fullName>
    </recommendedName>
</protein>
<keyword evidence="4 13" id="KW-0812">Transmembrane</keyword>
<keyword evidence="10" id="KW-1207">Sterol metabolism</keyword>
<evidence type="ECO:0000313" key="17">
    <source>
        <dbReference type="Proteomes" id="UP000738359"/>
    </source>
</evidence>
<evidence type="ECO:0000256" key="13">
    <source>
        <dbReference type="PROSITE-ProRule" id="PRU01087"/>
    </source>
</evidence>
<reference evidence="16" key="1">
    <citation type="journal article" date="2020" name="Fungal Divers.">
        <title>Resolving the Mortierellaceae phylogeny through synthesis of multi-gene phylogenetics and phylogenomics.</title>
        <authorList>
            <person name="Vandepol N."/>
            <person name="Liber J."/>
            <person name="Desiro A."/>
            <person name="Na H."/>
            <person name="Kennedy M."/>
            <person name="Barry K."/>
            <person name="Grigoriev I.V."/>
            <person name="Miller A.N."/>
            <person name="O'Donnell K."/>
            <person name="Stajich J.E."/>
            <person name="Bonito G."/>
        </authorList>
    </citation>
    <scope>NUCLEOTIDE SEQUENCE</scope>
    <source>
        <strain evidence="16">CK1249</strain>
    </source>
</reference>
<dbReference type="Proteomes" id="UP000738359">
    <property type="component" value="Unassembled WGS sequence"/>
</dbReference>
<evidence type="ECO:0000313" key="16">
    <source>
        <dbReference type="EMBL" id="KAF9967383.1"/>
    </source>
</evidence>
<name>A0A9P6M697_MORAP</name>
<evidence type="ECO:0000256" key="1">
    <source>
        <dbReference type="ARBA" id="ARBA00004141"/>
    </source>
</evidence>
<evidence type="ECO:0000256" key="11">
    <source>
        <dbReference type="ARBA" id="ARBA00023221"/>
    </source>
</evidence>
<dbReference type="GO" id="GO:0000247">
    <property type="term" value="F:C-8 sterol isomerase activity"/>
    <property type="evidence" value="ECO:0007669"/>
    <property type="project" value="TreeGrafter"/>
</dbReference>
<keyword evidence="3" id="KW-0444">Lipid biosynthesis</keyword>
<feature type="transmembrane region" description="Helical" evidence="14">
    <location>
        <begin position="63"/>
        <end position="80"/>
    </location>
</feature>
<dbReference type="GO" id="GO:0016020">
    <property type="term" value="C:membrane"/>
    <property type="evidence" value="ECO:0007669"/>
    <property type="project" value="UniProtKB-SubCell"/>
</dbReference>
<keyword evidence="5" id="KW-0752">Steroid biosynthesis</keyword>
<comment type="subcellular location">
    <subcellularLocation>
        <location evidence="1">Membrane</location>
        <topology evidence="1">Multi-pass membrane protein</topology>
    </subcellularLocation>
</comment>
<dbReference type="InterPro" id="IPR033118">
    <property type="entry name" value="EXPERA"/>
</dbReference>
<dbReference type="GO" id="GO:0016126">
    <property type="term" value="P:sterol biosynthetic process"/>
    <property type="evidence" value="ECO:0007669"/>
    <property type="project" value="UniProtKB-KW"/>
</dbReference>
<proteinExistence type="inferred from homology"/>
<dbReference type="PANTHER" id="PTHR14207:SF0">
    <property type="entry name" value="3-BETA-HYDROXYSTEROID-DELTA(8),DELTA(7)-ISOMERASE"/>
    <property type="match status" value="1"/>
</dbReference>
<keyword evidence="12" id="KW-0413">Isomerase</keyword>
<dbReference type="GO" id="GO:0005783">
    <property type="term" value="C:endoplasmic reticulum"/>
    <property type="evidence" value="ECO:0007669"/>
    <property type="project" value="TreeGrafter"/>
</dbReference>
<dbReference type="PANTHER" id="PTHR14207">
    <property type="entry name" value="STEROL ISOMERASE"/>
    <property type="match status" value="1"/>
</dbReference>
<dbReference type="PROSITE" id="PS51751">
    <property type="entry name" value="EXPERA"/>
    <property type="match status" value="1"/>
</dbReference>
<dbReference type="GO" id="GO:0047750">
    <property type="term" value="F:cholestenol delta-isomerase activity"/>
    <property type="evidence" value="ECO:0007669"/>
    <property type="project" value="InterPro"/>
</dbReference>
<sequence>MATAVRTPHPYYPQDLVLNHYVANTYTVPQILGCVSIAFSTIAVMAAALAYQRRQSTLKGRRAQWTFFWFFLCGMIHTVFEGYFGLHHATIASETTLLAQVWKEYALSDSRYMTSNTLVLIMERITILVLSLCQIYSCTLYYLTSMVEGSPHCDPDPYYVYFYFVFFNSFWMIAPILLLTESITALTKAVKKHEEELSKKSCK</sequence>
<comment type="similarity">
    <text evidence="2">Belongs to the EBP family.</text>
</comment>
<feature type="transmembrane region" description="Helical" evidence="14">
    <location>
        <begin position="30"/>
        <end position="51"/>
    </location>
</feature>
<evidence type="ECO:0000256" key="14">
    <source>
        <dbReference type="SAM" id="Phobius"/>
    </source>
</evidence>
<accession>A0A9P6M697</accession>
<evidence type="ECO:0000256" key="4">
    <source>
        <dbReference type="ARBA" id="ARBA00022692"/>
    </source>
</evidence>
<evidence type="ECO:0000256" key="7">
    <source>
        <dbReference type="ARBA" id="ARBA00023011"/>
    </source>
</evidence>
<dbReference type="EMBL" id="JAAAHY010000082">
    <property type="protein sequence ID" value="KAF9967383.1"/>
    <property type="molecule type" value="Genomic_DNA"/>
</dbReference>
<organism evidence="16 17">
    <name type="scientific">Mortierella alpina</name>
    <name type="common">Oleaginous fungus</name>
    <name type="synonym">Mortierella renispora</name>
    <dbReference type="NCBI Taxonomy" id="64518"/>
    <lineage>
        <taxon>Eukaryota</taxon>
        <taxon>Fungi</taxon>
        <taxon>Fungi incertae sedis</taxon>
        <taxon>Mucoromycota</taxon>
        <taxon>Mortierellomycotina</taxon>
        <taxon>Mortierellomycetes</taxon>
        <taxon>Mortierellales</taxon>
        <taxon>Mortierellaceae</taxon>
        <taxon>Mortierella</taxon>
    </lineage>
</organism>
<evidence type="ECO:0000259" key="15">
    <source>
        <dbReference type="PROSITE" id="PS51751"/>
    </source>
</evidence>
<keyword evidence="6 13" id="KW-1133">Transmembrane helix</keyword>
<evidence type="ECO:0000256" key="8">
    <source>
        <dbReference type="ARBA" id="ARBA00023098"/>
    </source>
</evidence>
<keyword evidence="9 13" id="KW-0472">Membrane</keyword>
<evidence type="ECO:0000256" key="12">
    <source>
        <dbReference type="ARBA" id="ARBA00023235"/>
    </source>
</evidence>
<feature type="transmembrane region" description="Helical" evidence="14">
    <location>
        <begin position="125"/>
        <end position="143"/>
    </location>
</feature>
<dbReference type="OrthoDB" id="58557at2759"/>
<comment type="caution">
    <text evidence="16">The sequence shown here is derived from an EMBL/GenBank/DDBJ whole genome shotgun (WGS) entry which is preliminary data.</text>
</comment>
<evidence type="ECO:0000256" key="9">
    <source>
        <dbReference type="ARBA" id="ARBA00023136"/>
    </source>
</evidence>
<dbReference type="Pfam" id="PF05241">
    <property type="entry name" value="EBP"/>
    <property type="match status" value="1"/>
</dbReference>
<feature type="domain" description="EXPERA" evidence="15">
    <location>
        <begin position="62"/>
        <end position="179"/>
    </location>
</feature>
<dbReference type="InterPro" id="IPR007905">
    <property type="entry name" value="EBP"/>
</dbReference>
<evidence type="ECO:0000256" key="3">
    <source>
        <dbReference type="ARBA" id="ARBA00022516"/>
    </source>
</evidence>
<evidence type="ECO:0000256" key="2">
    <source>
        <dbReference type="ARBA" id="ARBA00008337"/>
    </source>
</evidence>
<keyword evidence="11" id="KW-0753">Steroid metabolism</keyword>
<keyword evidence="7" id="KW-0756">Sterol biosynthesis</keyword>